<organism evidence="2 3">
    <name type="scientific">Portunus trituberculatus</name>
    <name type="common">Swimming crab</name>
    <name type="synonym">Neptunus trituberculatus</name>
    <dbReference type="NCBI Taxonomy" id="210409"/>
    <lineage>
        <taxon>Eukaryota</taxon>
        <taxon>Metazoa</taxon>
        <taxon>Ecdysozoa</taxon>
        <taxon>Arthropoda</taxon>
        <taxon>Crustacea</taxon>
        <taxon>Multicrustacea</taxon>
        <taxon>Malacostraca</taxon>
        <taxon>Eumalacostraca</taxon>
        <taxon>Eucarida</taxon>
        <taxon>Decapoda</taxon>
        <taxon>Pleocyemata</taxon>
        <taxon>Brachyura</taxon>
        <taxon>Eubrachyura</taxon>
        <taxon>Portunoidea</taxon>
        <taxon>Portunidae</taxon>
        <taxon>Portuninae</taxon>
        <taxon>Portunus</taxon>
    </lineage>
</organism>
<dbReference type="AlphaFoldDB" id="A0A5B7GFL3"/>
<reference evidence="2 3" key="1">
    <citation type="submission" date="2019-05" db="EMBL/GenBank/DDBJ databases">
        <title>Another draft genome of Portunus trituberculatus and its Hox gene families provides insights of decapod evolution.</title>
        <authorList>
            <person name="Jeong J.-H."/>
            <person name="Song I."/>
            <person name="Kim S."/>
            <person name="Choi T."/>
            <person name="Kim D."/>
            <person name="Ryu S."/>
            <person name="Kim W."/>
        </authorList>
    </citation>
    <scope>NUCLEOTIDE SEQUENCE [LARGE SCALE GENOMIC DNA]</scope>
    <source>
        <tissue evidence="2">Muscle</tissue>
    </source>
</reference>
<accession>A0A5B7GFL3</accession>
<gene>
    <name evidence="2" type="ORF">E2C01_050252</name>
</gene>
<comment type="caution">
    <text evidence="2">The sequence shown here is derived from an EMBL/GenBank/DDBJ whole genome shotgun (WGS) entry which is preliminary data.</text>
</comment>
<dbReference type="EMBL" id="VSRR010013838">
    <property type="protein sequence ID" value="MPC56299.1"/>
    <property type="molecule type" value="Genomic_DNA"/>
</dbReference>
<feature type="compositionally biased region" description="Polar residues" evidence="1">
    <location>
        <begin position="81"/>
        <end position="97"/>
    </location>
</feature>
<feature type="compositionally biased region" description="Basic and acidic residues" evidence="1">
    <location>
        <begin position="31"/>
        <end position="46"/>
    </location>
</feature>
<dbReference type="Proteomes" id="UP000324222">
    <property type="component" value="Unassembled WGS sequence"/>
</dbReference>
<proteinExistence type="predicted"/>
<protein>
    <submittedName>
        <fullName evidence="2">Uncharacterized protein</fullName>
    </submittedName>
</protein>
<sequence>MDALCQRTNVFDPRGKILTIHLTTKPHHKHDKEGKSHLPAHHDPAGKAEILMQDYSEKSATANLPDILREKKAALDPHASGSYSMGDTTTGRYRSGNNKGGTAGSEEE</sequence>
<evidence type="ECO:0000313" key="3">
    <source>
        <dbReference type="Proteomes" id="UP000324222"/>
    </source>
</evidence>
<feature type="compositionally biased region" description="Gly residues" evidence="1">
    <location>
        <begin position="98"/>
        <end position="108"/>
    </location>
</feature>
<keyword evidence="3" id="KW-1185">Reference proteome</keyword>
<feature type="region of interest" description="Disordered" evidence="1">
    <location>
        <begin position="24"/>
        <end position="108"/>
    </location>
</feature>
<name>A0A5B7GFL3_PORTR</name>
<evidence type="ECO:0000313" key="2">
    <source>
        <dbReference type="EMBL" id="MPC56299.1"/>
    </source>
</evidence>
<evidence type="ECO:0000256" key="1">
    <source>
        <dbReference type="SAM" id="MobiDB-lite"/>
    </source>
</evidence>